<dbReference type="OrthoDB" id="3192540at2"/>
<accession>A0A4V1QTD3</accession>
<dbReference type="Proteomes" id="UP000292881">
    <property type="component" value="Unassembled WGS sequence"/>
</dbReference>
<evidence type="ECO:0000313" key="2">
    <source>
        <dbReference type="Proteomes" id="UP000292881"/>
    </source>
</evidence>
<dbReference type="InterPro" id="IPR014580">
    <property type="entry name" value="UCP033199"/>
</dbReference>
<dbReference type="Pfam" id="PF09966">
    <property type="entry name" value="DUF2200"/>
    <property type="match status" value="1"/>
</dbReference>
<name>A0A4V1QTD3_9MICO</name>
<protein>
    <submittedName>
        <fullName evidence="1">DUF2200 domain-containing protein</fullName>
    </submittedName>
</protein>
<dbReference type="EMBL" id="SDPL01000018">
    <property type="protein sequence ID" value="RXZ51493.1"/>
    <property type="molecule type" value="Genomic_DNA"/>
</dbReference>
<dbReference type="Gene3D" id="1.10.8.290">
    <property type="entry name" value="uncharacterized protein sp1917 domain"/>
    <property type="match status" value="1"/>
</dbReference>
<dbReference type="AlphaFoldDB" id="A0A4V1QTD3"/>
<organism evidence="1 2">
    <name type="scientific">Agromyces binzhouensis</name>
    <dbReference type="NCBI Taxonomy" id="1817495"/>
    <lineage>
        <taxon>Bacteria</taxon>
        <taxon>Bacillati</taxon>
        <taxon>Actinomycetota</taxon>
        <taxon>Actinomycetes</taxon>
        <taxon>Micrococcales</taxon>
        <taxon>Microbacteriaceae</taxon>
        <taxon>Agromyces</taxon>
    </lineage>
</organism>
<keyword evidence="2" id="KW-1185">Reference proteome</keyword>
<reference evidence="1 2" key="1">
    <citation type="submission" date="2019-01" db="EMBL/GenBank/DDBJ databases">
        <authorList>
            <person name="Li J."/>
        </authorList>
    </citation>
    <scope>NUCLEOTIDE SEQUENCE [LARGE SCALE GENOMIC DNA]</scope>
    <source>
        <strain evidence="1 2">CGMCC 4.7180</strain>
    </source>
</reference>
<proteinExistence type="predicted"/>
<gene>
    <name evidence="1" type="ORF">ESO86_02315</name>
</gene>
<sequence length="129" mass="14183">MAGHRIFGMSFGSIHPLYVQKVERKGRSRAELDQVITWLTGYDDAGLAEAIADGRTLEAFFADAPALNPNAALITGVICGVRVEEIEDPLMQKIRYMDKLVDEVARGKRMTSILRVPEAADARARPRGA</sequence>
<dbReference type="PIRSF" id="PIRSF033199">
    <property type="entry name" value="UCP033199"/>
    <property type="match status" value="1"/>
</dbReference>
<comment type="caution">
    <text evidence="1">The sequence shown here is derived from an EMBL/GenBank/DDBJ whole genome shotgun (WGS) entry which is preliminary data.</text>
</comment>
<evidence type="ECO:0000313" key="1">
    <source>
        <dbReference type="EMBL" id="RXZ51493.1"/>
    </source>
</evidence>
<dbReference type="InterPro" id="IPR023204">
    <property type="entry name" value="SP1917_dom_sf"/>
</dbReference>